<evidence type="ECO:0000313" key="2">
    <source>
        <dbReference type="Proteomes" id="UP001595952"/>
    </source>
</evidence>
<dbReference type="Proteomes" id="UP001595952">
    <property type="component" value="Unassembled WGS sequence"/>
</dbReference>
<organism evidence="1 2">
    <name type="scientific">Deinococcus hohokamensis</name>
    <dbReference type="NCBI Taxonomy" id="309883"/>
    <lineage>
        <taxon>Bacteria</taxon>
        <taxon>Thermotogati</taxon>
        <taxon>Deinococcota</taxon>
        <taxon>Deinococci</taxon>
        <taxon>Deinococcales</taxon>
        <taxon>Deinococcaceae</taxon>
        <taxon>Deinococcus</taxon>
    </lineage>
</organism>
<comment type="caution">
    <text evidence="1">The sequence shown here is derived from an EMBL/GenBank/DDBJ whole genome shotgun (WGS) entry which is preliminary data.</text>
</comment>
<keyword evidence="2" id="KW-1185">Reference proteome</keyword>
<dbReference type="RefSeq" id="WP_380060952.1">
    <property type="nucleotide sequence ID" value="NZ_JBHSEI010000002.1"/>
</dbReference>
<accession>A0ABV9I7M3</accession>
<protein>
    <submittedName>
        <fullName evidence="1">Uncharacterized protein</fullName>
    </submittedName>
</protein>
<sequence>MIDRATLEQQLKAEPYLSIPCWDFQLRSVRHDLTSLTDYQIDTIRQGLDEFLATGEFPPAIKGDDPML</sequence>
<name>A0ABV9I7M3_9DEIO</name>
<reference evidence="2" key="1">
    <citation type="journal article" date="2019" name="Int. J. Syst. Evol. Microbiol.">
        <title>The Global Catalogue of Microorganisms (GCM) 10K type strain sequencing project: providing services to taxonomists for standard genome sequencing and annotation.</title>
        <authorList>
            <consortium name="The Broad Institute Genomics Platform"/>
            <consortium name="The Broad Institute Genome Sequencing Center for Infectious Disease"/>
            <person name="Wu L."/>
            <person name="Ma J."/>
        </authorList>
    </citation>
    <scope>NUCLEOTIDE SEQUENCE [LARGE SCALE GENOMIC DNA]</scope>
    <source>
        <strain evidence="2">CCUG 55995</strain>
    </source>
</reference>
<gene>
    <name evidence="1" type="ORF">ACFO0D_06205</name>
</gene>
<dbReference type="EMBL" id="JBHSEI010000002">
    <property type="protein sequence ID" value="MFC4637928.1"/>
    <property type="molecule type" value="Genomic_DNA"/>
</dbReference>
<proteinExistence type="predicted"/>
<evidence type="ECO:0000313" key="1">
    <source>
        <dbReference type="EMBL" id="MFC4637928.1"/>
    </source>
</evidence>